<keyword evidence="1" id="KW-0732">Signal</keyword>
<feature type="signal peptide" evidence="1">
    <location>
        <begin position="1"/>
        <end position="21"/>
    </location>
</feature>
<dbReference type="Proteomes" id="UP000647587">
    <property type="component" value="Unassembled WGS sequence"/>
</dbReference>
<gene>
    <name evidence="2" type="ORF">GCM10008955_33740</name>
</gene>
<sequence length="139" mass="15333">MKMPRLLIPLLLLVLASPAGALQLIVWDRDFQTKVGYGERDGGRFDVQLVPRHNGPVVVLFSQTDEEFRRGTFPALLSRYNGFLRGGQLIIELPGNDDLTLSKFLATFRLSVSVQSTGQTLSLPGLKGAGPDNIKIKNR</sequence>
<reference evidence="3" key="1">
    <citation type="journal article" date="2019" name="Int. J. Syst. Evol. Microbiol.">
        <title>The Global Catalogue of Microorganisms (GCM) 10K type strain sequencing project: providing services to taxonomists for standard genome sequencing and annotation.</title>
        <authorList>
            <consortium name="The Broad Institute Genomics Platform"/>
            <consortium name="The Broad Institute Genome Sequencing Center for Infectious Disease"/>
            <person name="Wu L."/>
            <person name="Ma J."/>
        </authorList>
    </citation>
    <scope>NUCLEOTIDE SEQUENCE [LARGE SCALE GENOMIC DNA]</scope>
    <source>
        <strain evidence="3">JCM 30331</strain>
    </source>
</reference>
<dbReference type="EMBL" id="BMPP01000016">
    <property type="protein sequence ID" value="GGK37080.1"/>
    <property type="molecule type" value="Genomic_DNA"/>
</dbReference>
<comment type="caution">
    <text evidence="2">The sequence shown here is derived from an EMBL/GenBank/DDBJ whole genome shotgun (WGS) entry which is preliminary data.</text>
</comment>
<keyword evidence="3" id="KW-1185">Reference proteome</keyword>
<evidence type="ECO:0000256" key="1">
    <source>
        <dbReference type="SAM" id="SignalP"/>
    </source>
</evidence>
<evidence type="ECO:0000313" key="3">
    <source>
        <dbReference type="Proteomes" id="UP000647587"/>
    </source>
</evidence>
<accession>A0ABQ2F3K2</accession>
<evidence type="ECO:0000313" key="2">
    <source>
        <dbReference type="EMBL" id="GGK37080.1"/>
    </source>
</evidence>
<name>A0ABQ2F3K2_9DEIO</name>
<proteinExistence type="predicted"/>
<protein>
    <submittedName>
        <fullName evidence="2">Uncharacterized protein</fullName>
    </submittedName>
</protein>
<feature type="chain" id="PRO_5047008341" evidence="1">
    <location>
        <begin position="22"/>
        <end position="139"/>
    </location>
</feature>
<organism evidence="2 3">
    <name type="scientific">Deinococcus malanensis</name>
    <dbReference type="NCBI Taxonomy" id="1706855"/>
    <lineage>
        <taxon>Bacteria</taxon>
        <taxon>Thermotogati</taxon>
        <taxon>Deinococcota</taxon>
        <taxon>Deinococci</taxon>
        <taxon>Deinococcales</taxon>
        <taxon>Deinococcaceae</taxon>
        <taxon>Deinococcus</taxon>
    </lineage>
</organism>